<evidence type="ECO:0000256" key="2">
    <source>
        <dbReference type="SAM" id="SignalP"/>
    </source>
</evidence>
<evidence type="ECO:0000313" key="4">
    <source>
        <dbReference type="Proteomes" id="UP001190926"/>
    </source>
</evidence>
<evidence type="ECO:0000256" key="1">
    <source>
        <dbReference type="SAM" id="MobiDB-lite"/>
    </source>
</evidence>
<feature type="signal peptide" evidence="2">
    <location>
        <begin position="1"/>
        <end position="24"/>
    </location>
</feature>
<sequence length="205" mass="22677">MVNVGLHRLHLFLHFGAVVNGVAAGLPVGDVGREHENGDGDDGEPQNDDAFGKISLISVIWVLVIDEEVYIEDEDDNAEDYGHDHSDLGEFDLFGTPQSSMTAANPSTFPSMISTKFSPIAAVSVIFGRAAVIDNLEGIDSFPALLQVRCCYLIALFVFEDCLKEVRRRIAGGGSSERERLHARWQQRLRLEDYPDDNRKRGVDC</sequence>
<protein>
    <submittedName>
        <fullName evidence="3">Uncharacterized protein</fullName>
    </submittedName>
</protein>
<dbReference type="AlphaFoldDB" id="A0AAD4JK64"/>
<dbReference type="EMBL" id="SDAM02000046">
    <property type="protein sequence ID" value="KAH6834540.1"/>
    <property type="molecule type" value="Genomic_DNA"/>
</dbReference>
<comment type="caution">
    <text evidence="3">The sequence shown here is derived from an EMBL/GenBank/DDBJ whole genome shotgun (WGS) entry which is preliminary data.</text>
</comment>
<keyword evidence="2" id="KW-0732">Signal</keyword>
<dbReference type="Proteomes" id="UP001190926">
    <property type="component" value="Unassembled WGS sequence"/>
</dbReference>
<feature type="region of interest" description="Disordered" evidence="1">
    <location>
        <begin position="30"/>
        <end position="49"/>
    </location>
</feature>
<gene>
    <name evidence="3" type="ORF">C2S53_011333</name>
</gene>
<accession>A0AAD4JK64</accession>
<evidence type="ECO:0000313" key="3">
    <source>
        <dbReference type="EMBL" id="KAH6834540.1"/>
    </source>
</evidence>
<reference evidence="3 4" key="1">
    <citation type="journal article" date="2021" name="Nat. Commun.">
        <title>Incipient diploidization of the medicinal plant Perilla within 10,000 years.</title>
        <authorList>
            <person name="Zhang Y."/>
            <person name="Shen Q."/>
            <person name="Leng L."/>
            <person name="Zhang D."/>
            <person name="Chen S."/>
            <person name="Shi Y."/>
            <person name="Ning Z."/>
            <person name="Chen S."/>
        </authorList>
    </citation>
    <scope>NUCLEOTIDE SEQUENCE [LARGE SCALE GENOMIC DNA]</scope>
    <source>
        <strain evidence="4">cv. PC099</strain>
    </source>
</reference>
<name>A0AAD4JK64_PERFH</name>
<proteinExistence type="predicted"/>
<keyword evidence="4" id="KW-1185">Reference proteome</keyword>
<organism evidence="3 4">
    <name type="scientific">Perilla frutescens var. hirtella</name>
    <name type="common">Perilla citriodora</name>
    <name type="synonym">Perilla setoyensis</name>
    <dbReference type="NCBI Taxonomy" id="608512"/>
    <lineage>
        <taxon>Eukaryota</taxon>
        <taxon>Viridiplantae</taxon>
        <taxon>Streptophyta</taxon>
        <taxon>Embryophyta</taxon>
        <taxon>Tracheophyta</taxon>
        <taxon>Spermatophyta</taxon>
        <taxon>Magnoliopsida</taxon>
        <taxon>eudicotyledons</taxon>
        <taxon>Gunneridae</taxon>
        <taxon>Pentapetalae</taxon>
        <taxon>asterids</taxon>
        <taxon>lamiids</taxon>
        <taxon>Lamiales</taxon>
        <taxon>Lamiaceae</taxon>
        <taxon>Nepetoideae</taxon>
        <taxon>Elsholtzieae</taxon>
        <taxon>Perilla</taxon>
    </lineage>
</organism>
<feature type="chain" id="PRO_5042231168" evidence="2">
    <location>
        <begin position="25"/>
        <end position="205"/>
    </location>
</feature>